<dbReference type="Pfam" id="PF00420">
    <property type="entry name" value="Oxidored_q2"/>
    <property type="match status" value="1"/>
</dbReference>
<dbReference type="EC" id="7.1.1.-" evidence="5"/>
<evidence type="ECO:0000313" key="7">
    <source>
        <dbReference type="Proteomes" id="UP000005522"/>
    </source>
</evidence>
<gene>
    <name evidence="5" type="primary">nuoK</name>
    <name evidence="6" type="ORF">Acaty_c2424</name>
</gene>
<dbReference type="RefSeq" id="WP_004869000.1">
    <property type="nucleotide sequence ID" value="NZ_CP005986.1"/>
</dbReference>
<dbReference type="InterPro" id="IPR001133">
    <property type="entry name" value="NADH_UbQ_OxRdtase_chain4L/K"/>
</dbReference>
<dbReference type="GO" id="GO:0005886">
    <property type="term" value="C:plasma membrane"/>
    <property type="evidence" value="ECO:0007669"/>
    <property type="project" value="UniProtKB-SubCell"/>
</dbReference>
<evidence type="ECO:0000256" key="2">
    <source>
        <dbReference type="ARBA" id="ARBA00022692"/>
    </source>
</evidence>
<evidence type="ECO:0000256" key="5">
    <source>
        <dbReference type="HAMAP-Rule" id="MF_01456"/>
    </source>
</evidence>
<evidence type="ECO:0000256" key="3">
    <source>
        <dbReference type="ARBA" id="ARBA00022989"/>
    </source>
</evidence>
<evidence type="ECO:0000256" key="4">
    <source>
        <dbReference type="ARBA" id="ARBA00023136"/>
    </source>
</evidence>
<dbReference type="GO" id="GO:0048038">
    <property type="term" value="F:quinone binding"/>
    <property type="evidence" value="ECO:0007669"/>
    <property type="project" value="UniProtKB-KW"/>
</dbReference>
<protein>
    <recommendedName>
        <fullName evidence="5">NADH-quinone oxidoreductase subunit K</fullName>
        <ecNumber evidence="5">7.1.1.-</ecNumber>
    </recommendedName>
    <alternativeName>
        <fullName evidence="5">NADH dehydrogenase I subunit K</fullName>
    </alternativeName>
    <alternativeName>
        <fullName evidence="5">NDH-1 subunit K</fullName>
    </alternativeName>
</protein>
<dbReference type="EMBL" id="CP005986">
    <property type="protein sequence ID" value="AIA56268.1"/>
    <property type="molecule type" value="Genomic_DNA"/>
</dbReference>
<comment type="catalytic activity">
    <reaction evidence="5">
        <text>a quinone + NADH + 5 H(+)(in) = a quinol + NAD(+) + 4 H(+)(out)</text>
        <dbReference type="Rhea" id="RHEA:57888"/>
        <dbReference type="ChEBI" id="CHEBI:15378"/>
        <dbReference type="ChEBI" id="CHEBI:24646"/>
        <dbReference type="ChEBI" id="CHEBI:57540"/>
        <dbReference type="ChEBI" id="CHEBI:57945"/>
        <dbReference type="ChEBI" id="CHEBI:132124"/>
    </reaction>
</comment>
<sequence length="105" mass="11137">MVNLADFAFVIAFALVLAGFALVLLRRSLIFFLLGVELLFNAAMVIALVGGALWNRADGQILALFLMALSGAALAPTLALLLRVRKAFGGSNVDVLRHLRGGRDG</sequence>
<evidence type="ECO:0000256" key="1">
    <source>
        <dbReference type="ARBA" id="ARBA00004141"/>
    </source>
</evidence>
<dbReference type="KEGG" id="acz:Acaty_c2424"/>
<keyword evidence="5" id="KW-0520">NAD</keyword>
<comment type="subcellular location">
    <subcellularLocation>
        <location evidence="5">Cell membrane</location>
        <topology evidence="5">Multi-pass membrane protein</topology>
    </subcellularLocation>
    <subcellularLocation>
        <location evidence="1">Membrane</location>
        <topology evidence="1">Multi-pass membrane protein</topology>
    </subcellularLocation>
</comment>
<comment type="function">
    <text evidence="5">NDH-1 shuttles electrons from NADH, via FMN and iron-sulfur (Fe-S) centers, to quinones in the respiratory chain. The immediate electron acceptor for the enzyme in this species is believed to be ubiquinone. Couples the redox reaction to proton translocation (for every two electrons transferred, four hydrogen ions are translocated across the cytoplasmic membrane), and thus conserves the redox energy in a proton gradient.</text>
</comment>
<evidence type="ECO:0000313" key="6">
    <source>
        <dbReference type="EMBL" id="AIA56268.1"/>
    </source>
</evidence>
<dbReference type="eggNOG" id="COG0713">
    <property type="taxonomic scope" value="Bacteria"/>
</dbReference>
<dbReference type="HOGENOM" id="CLU_144724_0_1_6"/>
<feature type="transmembrane region" description="Helical" evidence="5">
    <location>
        <begin position="6"/>
        <end position="25"/>
    </location>
</feature>
<accession>A0A059ZXW1</accession>
<dbReference type="GeneID" id="92932490"/>
<feature type="transmembrane region" description="Helical" evidence="5">
    <location>
        <begin position="60"/>
        <end position="82"/>
    </location>
</feature>
<keyword evidence="4 5" id="KW-0472">Membrane</keyword>
<name>A0A059ZXW1_ACICK</name>
<keyword evidence="5" id="KW-1278">Translocase</keyword>
<feature type="transmembrane region" description="Helical" evidence="5">
    <location>
        <begin position="32"/>
        <end position="54"/>
    </location>
</feature>
<proteinExistence type="inferred from homology"/>
<dbReference type="Proteomes" id="UP000005522">
    <property type="component" value="Chromosome"/>
</dbReference>
<keyword evidence="5" id="KW-0874">Quinone</keyword>
<comment type="similarity">
    <text evidence="5">Belongs to the complex I subunit 4L family.</text>
</comment>
<keyword evidence="6" id="KW-0560">Oxidoreductase</keyword>
<comment type="subunit">
    <text evidence="5">NDH-1 is composed of 14 different subunits. Subunits NuoA, H, J, K, L, M, N constitute the membrane sector of the complex.</text>
</comment>
<keyword evidence="5" id="KW-0813">Transport</keyword>
<dbReference type="GO" id="GO:0042773">
    <property type="term" value="P:ATP synthesis coupled electron transport"/>
    <property type="evidence" value="ECO:0007669"/>
    <property type="project" value="InterPro"/>
</dbReference>
<keyword evidence="2 5" id="KW-0812">Transmembrane</keyword>
<dbReference type="HAMAP" id="MF_01456">
    <property type="entry name" value="NDH1_NuoK"/>
    <property type="match status" value="1"/>
</dbReference>
<keyword evidence="5" id="KW-1003">Cell membrane</keyword>
<dbReference type="AlphaFoldDB" id="A0A059ZXW1"/>
<dbReference type="Gene3D" id="1.10.287.3510">
    <property type="match status" value="1"/>
</dbReference>
<keyword evidence="3 5" id="KW-1133">Transmembrane helix</keyword>
<keyword evidence="5 6" id="KW-0830">Ubiquinone</keyword>
<organism evidence="6 7">
    <name type="scientific">Acidithiobacillus caldus (strain ATCC 51756 / DSM 8584 / KU)</name>
    <dbReference type="NCBI Taxonomy" id="637389"/>
    <lineage>
        <taxon>Bacteria</taxon>
        <taxon>Pseudomonadati</taxon>
        <taxon>Pseudomonadota</taxon>
        <taxon>Acidithiobacillia</taxon>
        <taxon>Acidithiobacillales</taxon>
        <taxon>Acidithiobacillaceae</taxon>
        <taxon>Acidithiobacillus</taxon>
    </lineage>
</organism>
<dbReference type="GO" id="GO:0050136">
    <property type="term" value="F:NADH dehydrogenase (quinone) (non-electrogenic) activity"/>
    <property type="evidence" value="ECO:0007669"/>
    <property type="project" value="UniProtKB-UniRule"/>
</dbReference>
<reference evidence="6 7" key="1">
    <citation type="journal article" date="2009" name="J. Bacteriol.">
        <title>Draft genome sequence of the extremely acidophilic bacterium Acidithiobacillus caldus ATCC 51756 reveals metabolic versatility in the genus Acidithiobacillus.</title>
        <authorList>
            <person name="Valdes J."/>
            <person name="Quatrini R."/>
            <person name="Hallberg K."/>
            <person name="Dopson M."/>
            <person name="Valenzuela P.D."/>
            <person name="Holmes D.S."/>
        </authorList>
    </citation>
    <scope>NUCLEOTIDE SEQUENCE [LARGE SCALE GENOMIC DNA]</scope>
    <source>
        <strain evidence="7">ATCC 51756 / DSM 8584 / KU</strain>
    </source>
</reference>
<dbReference type="InterPro" id="IPR039428">
    <property type="entry name" value="NUOK/Mnh_C1-like"/>
</dbReference>